<organism evidence="6 7">
    <name type="scientific">Coregonus suidteri</name>
    <dbReference type="NCBI Taxonomy" id="861788"/>
    <lineage>
        <taxon>Eukaryota</taxon>
        <taxon>Metazoa</taxon>
        <taxon>Chordata</taxon>
        <taxon>Craniata</taxon>
        <taxon>Vertebrata</taxon>
        <taxon>Euteleostomi</taxon>
        <taxon>Actinopterygii</taxon>
        <taxon>Neopterygii</taxon>
        <taxon>Teleostei</taxon>
        <taxon>Protacanthopterygii</taxon>
        <taxon>Salmoniformes</taxon>
        <taxon>Salmonidae</taxon>
        <taxon>Coregoninae</taxon>
        <taxon>Coregonus</taxon>
    </lineage>
</organism>
<reference evidence="6 7" key="1">
    <citation type="submission" date="2021-04" db="EMBL/GenBank/DDBJ databases">
        <authorList>
            <person name="De Guttry C."/>
            <person name="Zahm M."/>
            <person name="Klopp C."/>
            <person name="Cabau C."/>
            <person name="Louis A."/>
            <person name="Berthelot C."/>
            <person name="Parey E."/>
            <person name="Roest Crollius H."/>
            <person name="Montfort J."/>
            <person name="Robinson-Rechavi M."/>
            <person name="Bucao C."/>
            <person name="Bouchez O."/>
            <person name="Gislard M."/>
            <person name="Lluch J."/>
            <person name="Milhes M."/>
            <person name="Lampietro C."/>
            <person name="Lopez Roques C."/>
            <person name="Donnadieu C."/>
            <person name="Braasch I."/>
            <person name="Desvignes T."/>
            <person name="Postlethwait J."/>
            <person name="Bobe J."/>
            <person name="Wedekind C."/>
            <person name="Guiguen Y."/>
        </authorList>
    </citation>
    <scope>NUCLEOTIDE SEQUENCE [LARGE SCALE GENOMIC DNA]</scope>
    <source>
        <strain evidence="6">Cs_M1</strain>
        <tissue evidence="6">Blood</tissue>
    </source>
</reference>
<proteinExistence type="predicted"/>
<comment type="caution">
    <text evidence="6">The sequence shown here is derived from an EMBL/GenBank/DDBJ whole genome shotgun (WGS) entry which is preliminary data.</text>
</comment>
<protein>
    <recommendedName>
        <fullName evidence="5">Laminin IV type B domain-containing protein</fullName>
    </recommendedName>
</protein>
<accession>A0AAN8KFG6</accession>
<feature type="domain" description="Laminin IV type B" evidence="5">
    <location>
        <begin position="1"/>
        <end position="56"/>
    </location>
</feature>
<evidence type="ECO:0000256" key="2">
    <source>
        <dbReference type="ARBA" id="ARBA00022525"/>
    </source>
</evidence>
<gene>
    <name evidence="6" type="ORF">J4Q44_G00389080</name>
</gene>
<dbReference type="GO" id="GO:0005604">
    <property type="term" value="C:basement membrane"/>
    <property type="evidence" value="ECO:0007669"/>
    <property type="project" value="UniProtKB-SubCell"/>
</dbReference>
<evidence type="ECO:0000256" key="4">
    <source>
        <dbReference type="ARBA" id="ARBA00022869"/>
    </source>
</evidence>
<dbReference type="AlphaFoldDB" id="A0AAN8KFG6"/>
<evidence type="ECO:0000256" key="3">
    <source>
        <dbReference type="ARBA" id="ARBA00022530"/>
    </source>
</evidence>
<keyword evidence="2" id="KW-0964">Secreted</keyword>
<evidence type="ECO:0000313" key="6">
    <source>
        <dbReference type="EMBL" id="KAK6288392.1"/>
    </source>
</evidence>
<keyword evidence="4" id="KW-0084">Basement membrane</keyword>
<evidence type="ECO:0000259" key="5">
    <source>
        <dbReference type="PROSITE" id="PS51116"/>
    </source>
</evidence>
<sequence length="56" mass="6388">MLMPHCKNLEIFTGSEGGDVAWDMFQRYRCLENSQSVVKTPSTDISWNFIFSVSAL</sequence>
<keyword evidence="7" id="KW-1185">Reference proteome</keyword>
<name>A0AAN8KFG6_9TELE</name>
<keyword evidence="3" id="KW-0272">Extracellular matrix</keyword>
<evidence type="ECO:0000256" key="1">
    <source>
        <dbReference type="ARBA" id="ARBA00004302"/>
    </source>
</evidence>
<dbReference type="PROSITE" id="PS51116">
    <property type="entry name" value="LAMININ_IVB"/>
    <property type="match status" value="1"/>
</dbReference>
<dbReference type="EMBL" id="JAGTTL010000481">
    <property type="protein sequence ID" value="KAK6288392.1"/>
    <property type="molecule type" value="Genomic_DNA"/>
</dbReference>
<dbReference type="Proteomes" id="UP001356427">
    <property type="component" value="Unassembled WGS sequence"/>
</dbReference>
<dbReference type="InterPro" id="IPR013015">
    <property type="entry name" value="Laminin_IV_B"/>
</dbReference>
<evidence type="ECO:0000313" key="7">
    <source>
        <dbReference type="Proteomes" id="UP001356427"/>
    </source>
</evidence>
<comment type="subcellular location">
    <subcellularLocation>
        <location evidence="1">Secreted</location>
        <location evidence="1">Extracellular space</location>
        <location evidence="1">Extracellular matrix</location>
        <location evidence="1">Basement membrane</location>
    </subcellularLocation>
</comment>
<dbReference type="Pfam" id="PF21199">
    <property type="entry name" value="LAMININ_IV_B"/>
    <property type="match status" value="1"/>
</dbReference>